<dbReference type="CDD" id="cd06257">
    <property type="entry name" value="DnaJ"/>
    <property type="match status" value="1"/>
</dbReference>
<evidence type="ECO:0000256" key="1">
    <source>
        <dbReference type="SAM" id="MobiDB-lite"/>
    </source>
</evidence>
<feature type="domain" description="J" evidence="2">
    <location>
        <begin position="9"/>
        <end position="81"/>
    </location>
</feature>
<dbReference type="SUPFAM" id="SSF46565">
    <property type="entry name" value="Chaperone J-domain"/>
    <property type="match status" value="1"/>
</dbReference>
<dbReference type="PANTHER" id="PTHR45098">
    <property type="entry name" value="DNAJ DOMAIN CONTAINING PROTEIN, EXPRESSED"/>
    <property type="match status" value="1"/>
</dbReference>
<dbReference type="AlphaFoldDB" id="A0AAV0BXD7"/>
<protein>
    <recommendedName>
        <fullName evidence="2">J domain-containing protein</fullName>
    </recommendedName>
</protein>
<sequence length="198" mass="22044">MGRDEEVADHYSVLGLPSGEEGSKLSPEAIRKAYYAKAKALHPDKRPNSHNAAAHRDFQKLLNSYEVLKDERTRKRFDDECKAARDAKRRKVAVATTASDLKAPSGAAAQAKFRAGELRYVLEVTWSKKERQYTHGELRELLAEFGEVKFVYGMGSKKKGLVAFAMTSREALLSASKLGRVTCTTQVPSQLFISIHLS</sequence>
<dbReference type="PROSITE" id="PS00636">
    <property type="entry name" value="DNAJ_1"/>
    <property type="match status" value="1"/>
</dbReference>
<gene>
    <name evidence="3" type="ORF">CEPIT_LOCUS730</name>
</gene>
<dbReference type="SMART" id="SM00271">
    <property type="entry name" value="DnaJ"/>
    <property type="match status" value="1"/>
</dbReference>
<dbReference type="Proteomes" id="UP001152523">
    <property type="component" value="Unassembled WGS sequence"/>
</dbReference>
<dbReference type="PANTHER" id="PTHR45098:SF1">
    <property type="entry name" value="DNAJ DOMAIN CONTAINING PROTEIN, EXPRESSED"/>
    <property type="match status" value="1"/>
</dbReference>
<dbReference type="PRINTS" id="PR00625">
    <property type="entry name" value="JDOMAIN"/>
</dbReference>
<dbReference type="InterPro" id="IPR018253">
    <property type="entry name" value="DnaJ_domain_CS"/>
</dbReference>
<evidence type="ECO:0000259" key="2">
    <source>
        <dbReference type="PROSITE" id="PS50076"/>
    </source>
</evidence>
<evidence type="ECO:0000313" key="3">
    <source>
        <dbReference type="EMBL" id="CAH9055013.1"/>
    </source>
</evidence>
<name>A0AAV0BXD7_9ASTE</name>
<keyword evidence="4" id="KW-1185">Reference proteome</keyword>
<feature type="region of interest" description="Disordered" evidence="1">
    <location>
        <begin position="1"/>
        <end position="25"/>
    </location>
</feature>
<organism evidence="3 4">
    <name type="scientific">Cuscuta epithymum</name>
    <dbReference type="NCBI Taxonomy" id="186058"/>
    <lineage>
        <taxon>Eukaryota</taxon>
        <taxon>Viridiplantae</taxon>
        <taxon>Streptophyta</taxon>
        <taxon>Embryophyta</taxon>
        <taxon>Tracheophyta</taxon>
        <taxon>Spermatophyta</taxon>
        <taxon>Magnoliopsida</taxon>
        <taxon>eudicotyledons</taxon>
        <taxon>Gunneridae</taxon>
        <taxon>Pentapetalae</taxon>
        <taxon>asterids</taxon>
        <taxon>lamiids</taxon>
        <taxon>Solanales</taxon>
        <taxon>Convolvulaceae</taxon>
        <taxon>Cuscuteae</taxon>
        <taxon>Cuscuta</taxon>
        <taxon>Cuscuta subgen. Cuscuta</taxon>
    </lineage>
</organism>
<comment type="caution">
    <text evidence="3">The sequence shown here is derived from an EMBL/GenBank/DDBJ whole genome shotgun (WGS) entry which is preliminary data.</text>
</comment>
<dbReference type="Pfam" id="PF00226">
    <property type="entry name" value="DnaJ"/>
    <property type="match status" value="1"/>
</dbReference>
<dbReference type="Gene3D" id="1.10.287.110">
    <property type="entry name" value="DnaJ domain"/>
    <property type="match status" value="1"/>
</dbReference>
<reference evidence="3" key="1">
    <citation type="submission" date="2022-07" db="EMBL/GenBank/DDBJ databases">
        <authorList>
            <person name="Macas J."/>
            <person name="Novak P."/>
            <person name="Neumann P."/>
        </authorList>
    </citation>
    <scope>NUCLEOTIDE SEQUENCE</scope>
</reference>
<accession>A0AAV0BXD7</accession>
<dbReference type="PROSITE" id="PS50076">
    <property type="entry name" value="DNAJ_2"/>
    <property type="match status" value="1"/>
</dbReference>
<evidence type="ECO:0000313" key="4">
    <source>
        <dbReference type="Proteomes" id="UP001152523"/>
    </source>
</evidence>
<proteinExistence type="predicted"/>
<dbReference type="EMBL" id="CAMAPF010000006">
    <property type="protein sequence ID" value="CAH9055013.1"/>
    <property type="molecule type" value="Genomic_DNA"/>
</dbReference>
<dbReference type="InterPro" id="IPR036869">
    <property type="entry name" value="J_dom_sf"/>
</dbReference>
<dbReference type="InterPro" id="IPR001623">
    <property type="entry name" value="DnaJ_domain"/>
</dbReference>